<evidence type="ECO:0000313" key="1">
    <source>
        <dbReference type="EMBL" id="PIZ99507.1"/>
    </source>
</evidence>
<dbReference type="Proteomes" id="UP000230405">
    <property type="component" value="Unassembled WGS sequence"/>
</dbReference>
<reference evidence="2" key="1">
    <citation type="submission" date="2017-09" db="EMBL/GenBank/DDBJ databases">
        <title>Depth-based differentiation of microbial function through sediment-hosted aquifers and enrichment of novel symbionts in the deep terrestrial subsurface.</title>
        <authorList>
            <person name="Probst A.J."/>
            <person name="Ladd B."/>
            <person name="Jarett J.K."/>
            <person name="Geller-Mcgrath D.E."/>
            <person name="Sieber C.M.K."/>
            <person name="Emerson J.B."/>
            <person name="Anantharaman K."/>
            <person name="Thomas B.C."/>
            <person name="Malmstrom R."/>
            <person name="Stieglmeier M."/>
            <person name="Klingl A."/>
            <person name="Woyke T."/>
            <person name="Ryan C.M."/>
            <person name="Banfield J.F."/>
        </authorList>
    </citation>
    <scope>NUCLEOTIDE SEQUENCE [LARGE SCALE GENOMIC DNA]</scope>
</reference>
<comment type="caution">
    <text evidence="1">The sequence shown here is derived from an EMBL/GenBank/DDBJ whole genome shotgun (WGS) entry which is preliminary data.</text>
</comment>
<dbReference type="AlphaFoldDB" id="A0A2M7VFT3"/>
<proteinExistence type="predicted"/>
<evidence type="ECO:0000313" key="2">
    <source>
        <dbReference type="Proteomes" id="UP000230405"/>
    </source>
</evidence>
<accession>A0A2M7VFT3</accession>
<sequence>LACPAFRERLDGGRDRSDKWVVAGVTSVGCSPKAGPPPRHASALAQRTAEASAGLLDTGLNPV</sequence>
<gene>
    <name evidence="1" type="ORF">COX77_01375</name>
</gene>
<dbReference type="EMBL" id="PFPO01000024">
    <property type="protein sequence ID" value="PIZ99507.1"/>
    <property type="molecule type" value="Genomic_DNA"/>
</dbReference>
<feature type="non-terminal residue" evidence="1">
    <location>
        <position position="1"/>
    </location>
</feature>
<protein>
    <submittedName>
        <fullName evidence="1">Uncharacterized protein</fullName>
    </submittedName>
</protein>
<organism evidence="1 2">
    <name type="scientific">Candidatus Komeilibacteria bacterium CG_4_10_14_0_2_um_filter_37_10</name>
    <dbReference type="NCBI Taxonomy" id="1974470"/>
    <lineage>
        <taxon>Bacteria</taxon>
        <taxon>Candidatus Komeiliibacteriota</taxon>
    </lineage>
</organism>
<name>A0A2M7VFT3_9BACT</name>